<sequence length="139" mass="15839">MQGKMDPDRLEAAVRSIKQTHLQYSVTGHVKKNCRCLLEFNVHIDVPCGKVFQGSAEKFCMDPREEMIVGNLFLVENGLEQLYENTVSFEFYSCDSKYSNHSYVCFLDWNDNVLAFIEARPLPTIPGSGKGRGQWYSSS</sequence>
<dbReference type="EMBL" id="CM055113">
    <property type="protein sequence ID" value="KAJ7516324.1"/>
    <property type="molecule type" value="Genomic_DNA"/>
</dbReference>
<protein>
    <submittedName>
        <fullName evidence="1">Uncharacterized protein</fullName>
    </submittedName>
</protein>
<accession>A0ACC2AHA4</accession>
<evidence type="ECO:0000313" key="1">
    <source>
        <dbReference type="EMBL" id="KAJ7516324.1"/>
    </source>
</evidence>
<reference evidence="2" key="1">
    <citation type="journal article" date="2024" name="Proc. Natl. Acad. Sci. U.S.A.">
        <title>Extraordinary preservation of gene collinearity over three hundred million years revealed in homosporous lycophytes.</title>
        <authorList>
            <person name="Li C."/>
            <person name="Wickell D."/>
            <person name="Kuo L.Y."/>
            <person name="Chen X."/>
            <person name="Nie B."/>
            <person name="Liao X."/>
            <person name="Peng D."/>
            <person name="Ji J."/>
            <person name="Jenkins J."/>
            <person name="Williams M."/>
            <person name="Shu S."/>
            <person name="Plott C."/>
            <person name="Barry K."/>
            <person name="Rajasekar S."/>
            <person name="Grimwood J."/>
            <person name="Han X."/>
            <person name="Sun S."/>
            <person name="Hou Z."/>
            <person name="He W."/>
            <person name="Dai G."/>
            <person name="Sun C."/>
            <person name="Schmutz J."/>
            <person name="Leebens-Mack J.H."/>
            <person name="Li F.W."/>
            <person name="Wang L."/>
        </authorList>
    </citation>
    <scope>NUCLEOTIDE SEQUENCE [LARGE SCALE GENOMIC DNA]</scope>
    <source>
        <strain evidence="2">cv. PW_Plant_1</strain>
    </source>
</reference>
<name>A0ACC2AHA4_DIPCM</name>
<keyword evidence="2" id="KW-1185">Reference proteome</keyword>
<proteinExistence type="predicted"/>
<evidence type="ECO:0000313" key="2">
    <source>
        <dbReference type="Proteomes" id="UP001162992"/>
    </source>
</evidence>
<dbReference type="Proteomes" id="UP001162992">
    <property type="component" value="Chromosome 22"/>
</dbReference>
<comment type="caution">
    <text evidence="1">The sequence shown here is derived from an EMBL/GenBank/DDBJ whole genome shotgun (WGS) entry which is preliminary data.</text>
</comment>
<gene>
    <name evidence="1" type="ORF">O6H91_22G053600</name>
</gene>
<organism evidence="1 2">
    <name type="scientific">Diphasiastrum complanatum</name>
    <name type="common">Issler's clubmoss</name>
    <name type="synonym">Lycopodium complanatum</name>
    <dbReference type="NCBI Taxonomy" id="34168"/>
    <lineage>
        <taxon>Eukaryota</taxon>
        <taxon>Viridiplantae</taxon>
        <taxon>Streptophyta</taxon>
        <taxon>Embryophyta</taxon>
        <taxon>Tracheophyta</taxon>
        <taxon>Lycopodiopsida</taxon>
        <taxon>Lycopodiales</taxon>
        <taxon>Lycopodiaceae</taxon>
        <taxon>Lycopodioideae</taxon>
        <taxon>Diphasiastrum</taxon>
    </lineage>
</organism>